<feature type="transmembrane region" description="Helical" evidence="6">
    <location>
        <begin position="18"/>
        <end position="39"/>
    </location>
</feature>
<evidence type="ECO:0000256" key="1">
    <source>
        <dbReference type="ARBA" id="ARBA00004167"/>
    </source>
</evidence>
<dbReference type="PANTHER" id="PTHR47974">
    <property type="entry name" value="OS07G0415500 PROTEIN"/>
    <property type="match status" value="1"/>
</dbReference>
<sequence>MGTEGSKSSPAPDWRTPIIVTPIAVVVVLMLILGLLLWIKPAFFNKMLQKCQTAGGMIPSRHLRNFTLDELSRATNNFTTKLGEGGTATVYKATLPHGEIVSVKALKVGYWTNEQVFLHEINLLGRVSHPYLVQLLGFCNEGNQYFLVYEYMPKGALKDHILISEVTDADPRVRSPDLTLPVHKYQIFDTVKDENSALDVVDPVLRGDFIPRQLYLLLNIAEQCIQFMPEKRPTMRRVVHALEKIQRRVADVGADASKSKTGRWR</sequence>
<dbReference type="Pfam" id="PF07714">
    <property type="entry name" value="PK_Tyr_Ser-Thr"/>
    <property type="match status" value="1"/>
</dbReference>
<evidence type="ECO:0000256" key="6">
    <source>
        <dbReference type="SAM" id="Phobius"/>
    </source>
</evidence>
<dbReference type="Proteomes" id="UP000265515">
    <property type="component" value="Unassembled WGS sequence"/>
</dbReference>
<keyword evidence="5 6" id="KW-0472">Membrane</keyword>
<feature type="domain" description="Protein kinase" evidence="7">
    <location>
        <begin position="76"/>
        <end position="265"/>
    </location>
</feature>
<dbReference type="PROSITE" id="PS50011">
    <property type="entry name" value="PROTEIN_KINASE_DOM"/>
    <property type="match status" value="1"/>
</dbReference>
<dbReference type="Gene3D" id="3.30.200.20">
    <property type="entry name" value="Phosphorylase Kinase, domain 1"/>
    <property type="match status" value="1"/>
</dbReference>
<dbReference type="OMA" id="NIAEQCI"/>
<dbReference type="GO" id="GO:0016020">
    <property type="term" value="C:membrane"/>
    <property type="evidence" value="ECO:0007669"/>
    <property type="project" value="UniProtKB-SubCell"/>
</dbReference>
<evidence type="ECO:0000313" key="9">
    <source>
        <dbReference type="Proteomes" id="UP000265515"/>
    </source>
</evidence>
<gene>
    <name evidence="8" type="ORF">CBR_g50716</name>
</gene>
<proteinExistence type="predicted"/>
<dbReference type="InterPro" id="IPR001245">
    <property type="entry name" value="Ser-Thr/Tyr_kinase_cat_dom"/>
</dbReference>
<protein>
    <recommendedName>
        <fullName evidence="7">Protein kinase domain-containing protein</fullName>
    </recommendedName>
</protein>
<evidence type="ECO:0000256" key="5">
    <source>
        <dbReference type="ARBA" id="ARBA00023136"/>
    </source>
</evidence>
<dbReference type="InterPro" id="IPR011009">
    <property type="entry name" value="Kinase-like_dom_sf"/>
</dbReference>
<dbReference type="EMBL" id="BFEA01000061">
    <property type="protein sequence ID" value="GBG65354.1"/>
    <property type="molecule type" value="Genomic_DNA"/>
</dbReference>
<dbReference type="PANTHER" id="PTHR47974:SF9">
    <property type="entry name" value="RECEPTOR-LIKE SERINE_THREONINE-PROTEIN KINASE"/>
    <property type="match status" value="1"/>
</dbReference>
<keyword evidence="3" id="KW-0732">Signal</keyword>
<keyword evidence="4 6" id="KW-1133">Transmembrane helix</keyword>
<evidence type="ECO:0000259" key="7">
    <source>
        <dbReference type="PROSITE" id="PS50011"/>
    </source>
</evidence>
<dbReference type="SUPFAM" id="SSF56112">
    <property type="entry name" value="Protein kinase-like (PK-like)"/>
    <property type="match status" value="1"/>
</dbReference>
<dbReference type="OrthoDB" id="4062651at2759"/>
<name>A0A388K5L4_CHABU</name>
<dbReference type="GO" id="GO:0005524">
    <property type="term" value="F:ATP binding"/>
    <property type="evidence" value="ECO:0007669"/>
    <property type="project" value="InterPro"/>
</dbReference>
<dbReference type="Gene3D" id="1.10.510.10">
    <property type="entry name" value="Transferase(Phosphotransferase) domain 1"/>
    <property type="match status" value="1"/>
</dbReference>
<evidence type="ECO:0000256" key="4">
    <source>
        <dbReference type="ARBA" id="ARBA00022989"/>
    </source>
</evidence>
<evidence type="ECO:0000313" key="8">
    <source>
        <dbReference type="EMBL" id="GBG65354.1"/>
    </source>
</evidence>
<dbReference type="AlphaFoldDB" id="A0A388K5L4"/>
<evidence type="ECO:0000256" key="3">
    <source>
        <dbReference type="ARBA" id="ARBA00022729"/>
    </source>
</evidence>
<dbReference type="GO" id="GO:0004672">
    <property type="term" value="F:protein kinase activity"/>
    <property type="evidence" value="ECO:0007669"/>
    <property type="project" value="InterPro"/>
</dbReference>
<keyword evidence="2 6" id="KW-0812">Transmembrane</keyword>
<reference evidence="8 9" key="1">
    <citation type="journal article" date="2018" name="Cell">
        <title>The Chara Genome: Secondary Complexity and Implications for Plant Terrestrialization.</title>
        <authorList>
            <person name="Nishiyama T."/>
            <person name="Sakayama H."/>
            <person name="Vries J.D."/>
            <person name="Buschmann H."/>
            <person name="Saint-Marcoux D."/>
            <person name="Ullrich K.K."/>
            <person name="Haas F.B."/>
            <person name="Vanderstraeten L."/>
            <person name="Becker D."/>
            <person name="Lang D."/>
            <person name="Vosolsobe S."/>
            <person name="Rombauts S."/>
            <person name="Wilhelmsson P.K.I."/>
            <person name="Janitza P."/>
            <person name="Kern R."/>
            <person name="Heyl A."/>
            <person name="Rumpler F."/>
            <person name="Villalobos L.I.A.C."/>
            <person name="Clay J.M."/>
            <person name="Skokan R."/>
            <person name="Toyoda A."/>
            <person name="Suzuki Y."/>
            <person name="Kagoshima H."/>
            <person name="Schijlen E."/>
            <person name="Tajeshwar N."/>
            <person name="Catarino B."/>
            <person name="Hetherington A.J."/>
            <person name="Saltykova A."/>
            <person name="Bonnot C."/>
            <person name="Breuninger H."/>
            <person name="Symeonidi A."/>
            <person name="Radhakrishnan G.V."/>
            <person name="Van Nieuwerburgh F."/>
            <person name="Deforce D."/>
            <person name="Chang C."/>
            <person name="Karol K.G."/>
            <person name="Hedrich R."/>
            <person name="Ulvskov P."/>
            <person name="Glockner G."/>
            <person name="Delwiche C.F."/>
            <person name="Petrasek J."/>
            <person name="Van de Peer Y."/>
            <person name="Friml J."/>
            <person name="Beilby M."/>
            <person name="Dolan L."/>
            <person name="Kohara Y."/>
            <person name="Sugano S."/>
            <person name="Fujiyama A."/>
            <person name="Delaux P.-M."/>
            <person name="Quint M."/>
            <person name="TheiBen G."/>
            <person name="Hagemann M."/>
            <person name="Harholt J."/>
            <person name="Dunand C."/>
            <person name="Zachgo S."/>
            <person name="Langdale J."/>
            <person name="Maumus F."/>
            <person name="Straeten D.V.D."/>
            <person name="Gould S.B."/>
            <person name="Rensing S.A."/>
        </authorList>
    </citation>
    <scope>NUCLEOTIDE SEQUENCE [LARGE SCALE GENOMIC DNA]</scope>
    <source>
        <strain evidence="8 9">S276</strain>
    </source>
</reference>
<organism evidence="8 9">
    <name type="scientific">Chara braunii</name>
    <name type="common">Braun's stonewort</name>
    <dbReference type="NCBI Taxonomy" id="69332"/>
    <lineage>
        <taxon>Eukaryota</taxon>
        <taxon>Viridiplantae</taxon>
        <taxon>Streptophyta</taxon>
        <taxon>Charophyceae</taxon>
        <taxon>Charales</taxon>
        <taxon>Characeae</taxon>
        <taxon>Chara</taxon>
    </lineage>
</organism>
<keyword evidence="9" id="KW-1185">Reference proteome</keyword>
<comment type="subcellular location">
    <subcellularLocation>
        <location evidence="1">Membrane</location>
        <topology evidence="1">Single-pass membrane protein</topology>
    </subcellularLocation>
</comment>
<accession>A0A388K5L4</accession>
<dbReference type="Gramene" id="GBG65354">
    <property type="protein sequence ID" value="GBG65354"/>
    <property type="gene ID" value="CBR_g50716"/>
</dbReference>
<evidence type="ECO:0000256" key="2">
    <source>
        <dbReference type="ARBA" id="ARBA00022692"/>
    </source>
</evidence>
<comment type="caution">
    <text evidence="8">The sequence shown here is derived from an EMBL/GenBank/DDBJ whole genome shotgun (WGS) entry which is preliminary data.</text>
</comment>
<dbReference type="InterPro" id="IPR000719">
    <property type="entry name" value="Prot_kinase_dom"/>
</dbReference>